<dbReference type="EMBL" id="JANJYJ010000008">
    <property type="protein sequence ID" value="KAK3194323.1"/>
    <property type="molecule type" value="Genomic_DNA"/>
</dbReference>
<dbReference type="InterPro" id="IPR052343">
    <property type="entry name" value="Retrotransposon-Effector_Assoc"/>
</dbReference>
<dbReference type="Pfam" id="PF00078">
    <property type="entry name" value="RVT_1"/>
    <property type="match status" value="1"/>
</dbReference>
<feature type="domain" description="Reverse transcriptase" evidence="1">
    <location>
        <begin position="128"/>
        <end position="327"/>
    </location>
</feature>
<dbReference type="PANTHER" id="PTHR46890:SF50">
    <property type="entry name" value="RNA-DIRECTED DNA POLYMERASE, EUKARYOTA, REVERSE TRANSCRIPTASE ZINC-BINDING DOMAIN PROTEIN-RELATED"/>
    <property type="match status" value="1"/>
</dbReference>
<comment type="caution">
    <text evidence="2">The sequence shown here is derived from an EMBL/GenBank/DDBJ whole genome shotgun (WGS) entry which is preliminary data.</text>
</comment>
<sequence>MVEGRDKNSKFFHCVANGRRRSNHISEISFNGVKITDPPQVRNGVFLFFKDHFKNVRWSRPKIRSLGLKQIFEEEIKSLEVVFSKEEVSAVVYCCDGDKAIDPDGLNLRFIKANWENIQEDFLKFILEFHGNRDIVKDLNNTFITLIPKCFNPEIIKDFKPISLVGSMYKIFAEVLANRQIIDSFVIAEEIIHTWRKSKEMTPLVKLDFEKAYDSVDHSFLDSTLEDMRFSLKWRQWVKSCISSPSLSVLVNGCPTDQFLMERGLRQGDPVLPFLFNIVVECLSCLFKKAQELNLVRGVSFGNAEVHISHLQFADDTILLLKQKWST</sequence>
<dbReference type="PANTHER" id="PTHR46890">
    <property type="entry name" value="NON-LTR RETROLELEMENT REVERSE TRANSCRIPTASE-LIKE PROTEIN-RELATED"/>
    <property type="match status" value="1"/>
</dbReference>
<organism evidence="2 3">
    <name type="scientific">Dipteronia sinensis</name>
    <dbReference type="NCBI Taxonomy" id="43782"/>
    <lineage>
        <taxon>Eukaryota</taxon>
        <taxon>Viridiplantae</taxon>
        <taxon>Streptophyta</taxon>
        <taxon>Embryophyta</taxon>
        <taxon>Tracheophyta</taxon>
        <taxon>Spermatophyta</taxon>
        <taxon>Magnoliopsida</taxon>
        <taxon>eudicotyledons</taxon>
        <taxon>Gunneridae</taxon>
        <taxon>Pentapetalae</taxon>
        <taxon>rosids</taxon>
        <taxon>malvids</taxon>
        <taxon>Sapindales</taxon>
        <taxon>Sapindaceae</taxon>
        <taxon>Hippocastanoideae</taxon>
        <taxon>Acereae</taxon>
        <taxon>Dipteronia</taxon>
    </lineage>
</organism>
<reference evidence="2" key="1">
    <citation type="journal article" date="2023" name="Plant J.">
        <title>Genome sequences and population genomics provide insights into the demographic history, inbreeding, and mutation load of two 'living fossil' tree species of Dipteronia.</title>
        <authorList>
            <person name="Feng Y."/>
            <person name="Comes H.P."/>
            <person name="Chen J."/>
            <person name="Zhu S."/>
            <person name="Lu R."/>
            <person name="Zhang X."/>
            <person name="Li P."/>
            <person name="Qiu J."/>
            <person name="Olsen K.M."/>
            <person name="Qiu Y."/>
        </authorList>
    </citation>
    <scope>NUCLEOTIDE SEQUENCE</scope>
    <source>
        <strain evidence="2">NBL</strain>
    </source>
</reference>
<dbReference type="InterPro" id="IPR000477">
    <property type="entry name" value="RT_dom"/>
</dbReference>
<evidence type="ECO:0000313" key="2">
    <source>
        <dbReference type="EMBL" id="KAK3194323.1"/>
    </source>
</evidence>
<dbReference type="InterPro" id="IPR043502">
    <property type="entry name" value="DNA/RNA_pol_sf"/>
</dbReference>
<dbReference type="AlphaFoldDB" id="A0AAD9ZXQ9"/>
<gene>
    <name evidence="2" type="ORF">Dsin_025633</name>
</gene>
<dbReference type="PROSITE" id="PS50878">
    <property type="entry name" value="RT_POL"/>
    <property type="match status" value="1"/>
</dbReference>
<evidence type="ECO:0000259" key="1">
    <source>
        <dbReference type="PROSITE" id="PS50878"/>
    </source>
</evidence>
<protein>
    <recommendedName>
        <fullName evidence="1">Reverse transcriptase domain-containing protein</fullName>
    </recommendedName>
</protein>
<dbReference type="SUPFAM" id="SSF56672">
    <property type="entry name" value="DNA/RNA polymerases"/>
    <property type="match status" value="1"/>
</dbReference>
<dbReference type="Proteomes" id="UP001281410">
    <property type="component" value="Unassembled WGS sequence"/>
</dbReference>
<keyword evidence="3" id="KW-1185">Reference proteome</keyword>
<name>A0AAD9ZXQ9_9ROSI</name>
<proteinExistence type="predicted"/>
<evidence type="ECO:0000313" key="3">
    <source>
        <dbReference type="Proteomes" id="UP001281410"/>
    </source>
</evidence>
<accession>A0AAD9ZXQ9</accession>